<gene>
    <name evidence="2" type="ORF">CYMTET_38770</name>
</gene>
<proteinExistence type="predicted"/>
<evidence type="ECO:0000256" key="1">
    <source>
        <dbReference type="SAM" id="MobiDB-lite"/>
    </source>
</evidence>
<evidence type="ECO:0000313" key="3">
    <source>
        <dbReference type="Proteomes" id="UP001190700"/>
    </source>
</evidence>
<feature type="region of interest" description="Disordered" evidence="1">
    <location>
        <begin position="1"/>
        <end position="29"/>
    </location>
</feature>
<feature type="compositionally biased region" description="Polar residues" evidence="1">
    <location>
        <begin position="14"/>
        <end position="26"/>
    </location>
</feature>
<protein>
    <submittedName>
        <fullName evidence="2">Uncharacterized protein</fullName>
    </submittedName>
</protein>
<evidence type="ECO:0000313" key="2">
    <source>
        <dbReference type="EMBL" id="KAK3251913.1"/>
    </source>
</evidence>
<organism evidence="2 3">
    <name type="scientific">Cymbomonas tetramitiformis</name>
    <dbReference type="NCBI Taxonomy" id="36881"/>
    <lineage>
        <taxon>Eukaryota</taxon>
        <taxon>Viridiplantae</taxon>
        <taxon>Chlorophyta</taxon>
        <taxon>Pyramimonadophyceae</taxon>
        <taxon>Pyramimonadales</taxon>
        <taxon>Pyramimonadaceae</taxon>
        <taxon>Cymbomonas</taxon>
    </lineage>
</organism>
<dbReference type="EMBL" id="LGRX02025758">
    <property type="protein sequence ID" value="KAK3251913.1"/>
    <property type="molecule type" value="Genomic_DNA"/>
</dbReference>
<accession>A0AAE0CCL4</accession>
<dbReference type="Proteomes" id="UP001190700">
    <property type="component" value="Unassembled WGS sequence"/>
</dbReference>
<sequence>MSVGQPDSEGGDRQSPSPQQYRSALSRTDAAAETPLHLALRGLHGLLASVPGAFDMPIKEVLEALREINEREWGVAADLADALRGMLRDGATFHRGLGKEEARTLRLLLGDARPDPTYSSG</sequence>
<dbReference type="AlphaFoldDB" id="A0AAE0CCL4"/>
<comment type="caution">
    <text evidence="2">The sequence shown here is derived from an EMBL/GenBank/DDBJ whole genome shotgun (WGS) entry which is preliminary data.</text>
</comment>
<name>A0AAE0CCL4_9CHLO</name>
<reference evidence="2 3" key="1">
    <citation type="journal article" date="2015" name="Genome Biol. Evol.">
        <title>Comparative Genomics of a Bacterivorous Green Alga Reveals Evolutionary Causalities and Consequences of Phago-Mixotrophic Mode of Nutrition.</title>
        <authorList>
            <person name="Burns J.A."/>
            <person name="Paasch A."/>
            <person name="Narechania A."/>
            <person name="Kim E."/>
        </authorList>
    </citation>
    <scope>NUCLEOTIDE SEQUENCE [LARGE SCALE GENOMIC DNA]</scope>
    <source>
        <strain evidence="2 3">PLY_AMNH</strain>
    </source>
</reference>
<keyword evidence="3" id="KW-1185">Reference proteome</keyword>